<dbReference type="InterPro" id="IPR003797">
    <property type="entry name" value="DegV"/>
</dbReference>
<dbReference type="GO" id="GO:0008289">
    <property type="term" value="F:lipid binding"/>
    <property type="evidence" value="ECO:0007669"/>
    <property type="project" value="UniProtKB-KW"/>
</dbReference>
<evidence type="ECO:0000256" key="1">
    <source>
        <dbReference type="ARBA" id="ARBA00023121"/>
    </source>
</evidence>
<proteinExistence type="predicted"/>
<gene>
    <name evidence="2" type="ORF">DYE49_03790</name>
</gene>
<dbReference type="Gene3D" id="3.30.1180.10">
    <property type="match status" value="1"/>
</dbReference>
<dbReference type="PANTHER" id="PTHR33434:SF2">
    <property type="entry name" value="FATTY ACID-BINDING PROTEIN TM_1468"/>
    <property type="match status" value="1"/>
</dbReference>
<dbReference type="KEGG" id="trc:DYE49_03790"/>
<sequence>MKLYNFQRKNNMSKICISSDSTCDLTKEILKNRNIPIIPLHVLLGQKEYSDGVDITPSDIFSFVKEHNILPKTSATSVFEFQRYFEDLLKEYDYVIHFDISSEISSTYQNGCLAAQDFDGRVKVIDSRNLSTGIGALVMKACDLRDEGKSFEEITSWAEKKRFEVQTSFVVDTVDYLHKGGRCSSAALLATRLFGIHPSIDMREGKLLADEKYRGSLKKCIEKYVLKLKEKYPTYDDTRCFITHSSCDEEIVKDIVEIVKNNFHFKEIIPTIAGSVITSHCGQGTLGVLFLKD</sequence>
<protein>
    <submittedName>
        <fullName evidence="2">DegV family protein</fullName>
    </submittedName>
</protein>
<evidence type="ECO:0000313" key="3">
    <source>
        <dbReference type="Proteomes" id="UP000593591"/>
    </source>
</evidence>
<dbReference type="Gene3D" id="3.40.50.10170">
    <property type="match status" value="1"/>
</dbReference>
<dbReference type="AlphaFoldDB" id="A0A7M1XJ13"/>
<dbReference type="EMBL" id="CP031517">
    <property type="protein sequence ID" value="QOS39626.1"/>
    <property type="molecule type" value="Genomic_DNA"/>
</dbReference>
<dbReference type="PROSITE" id="PS51482">
    <property type="entry name" value="DEGV"/>
    <property type="match status" value="1"/>
</dbReference>
<dbReference type="InterPro" id="IPR043168">
    <property type="entry name" value="DegV_C"/>
</dbReference>
<dbReference type="SUPFAM" id="SSF82549">
    <property type="entry name" value="DAK1/DegV-like"/>
    <property type="match status" value="1"/>
</dbReference>
<dbReference type="Pfam" id="PF02645">
    <property type="entry name" value="DegV"/>
    <property type="match status" value="1"/>
</dbReference>
<name>A0A7M1XJ13_9SPIR</name>
<dbReference type="NCBIfam" id="TIGR00762">
    <property type="entry name" value="DegV"/>
    <property type="match status" value="1"/>
</dbReference>
<dbReference type="PANTHER" id="PTHR33434">
    <property type="entry name" value="DEGV DOMAIN-CONTAINING PROTEIN DR_1986-RELATED"/>
    <property type="match status" value="1"/>
</dbReference>
<dbReference type="Proteomes" id="UP000593591">
    <property type="component" value="Chromosome"/>
</dbReference>
<keyword evidence="1" id="KW-0446">Lipid-binding</keyword>
<dbReference type="InterPro" id="IPR050270">
    <property type="entry name" value="DegV_domain_contain"/>
</dbReference>
<organism evidence="2 3">
    <name type="scientific">Treponema rectale</name>
    <dbReference type="NCBI Taxonomy" id="744512"/>
    <lineage>
        <taxon>Bacteria</taxon>
        <taxon>Pseudomonadati</taxon>
        <taxon>Spirochaetota</taxon>
        <taxon>Spirochaetia</taxon>
        <taxon>Spirochaetales</taxon>
        <taxon>Treponemataceae</taxon>
        <taxon>Treponema</taxon>
    </lineage>
</organism>
<evidence type="ECO:0000313" key="2">
    <source>
        <dbReference type="EMBL" id="QOS39626.1"/>
    </source>
</evidence>
<accession>A0A7M1XJ13</accession>
<reference evidence="2 3" key="1">
    <citation type="submission" date="2018-08" db="EMBL/GenBank/DDBJ databases">
        <title>The first complete genome of Treponema rectale (CHPAT), a commensal spirochete of the bovine rectum.</title>
        <authorList>
            <person name="Staton G.J."/>
            <person name="Clegg S.R."/>
            <person name="Carter S.D."/>
            <person name="Radford A.D."/>
            <person name="Darby A."/>
            <person name="Hall N."/>
            <person name="Birtles R.J."/>
            <person name="Evans N.J."/>
        </authorList>
    </citation>
    <scope>NUCLEOTIDE SEQUENCE [LARGE SCALE GENOMIC DNA]</scope>
    <source>
        <strain evidence="2 3">CHPA</strain>
    </source>
</reference>